<sequence>MSSPESVVPGSFNLPPAPWPRTAVTSADAIDAGAVAEHIVSSLNDALAKKDHAAVVALFLPNPSNDDDDDGNSAATGYWRDHLVLSWRLRTLKGPVKIRAFLDENLLGPPLERYLIVGRDGLKCEVNVSSAFRKPQVMDLRAAGGVTGVGFFVKVENGAFGGLGRGVVRAVEEQEGMWKIWTLFTTLESVKGMGEKTGPRRELGVEHGALEGRRNWTERRRAEREFEEGDPDGLIIGAGQAGLSVAARLKMLSIPTLVIEKNKTVGDNWRKRYPQLVLHNPVWHDHLPNKLADWLESYVKALDLNVWTESEMTVCLWDKKHKRWIVKIRRIQADGHAETRMMYPAHLIIATGHNGKPYMPSIPGIDSFQGGSLWHSASFPGARENGRGKKAVVVGACNSSMDICQDYVENGYEVTVVQRSSTLVISSESIQKVTLGTLYEEGGPPVEDSDIAVRGWPSEVLKSLQVDLTSIAEERDKETLDQLNKAGFKTDSGPSGGGIFAKYLQRGGGYHIDVGGAKLIIDGKVKVKHGQEVVEVLPRGLRLADGSELEADEITLLDQELPDTVGSIWGWDQEGETRTMWTSSGHPGLWFHGGNLAFCRYYSRLVALQILAKLTELDEQA</sequence>
<protein>
    <submittedName>
        <fullName evidence="3">Oxidoreductase-like protein</fullName>
    </submittedName>
</protein>
<reference evidence="3" key="1">
    <citation type="journal article" date="2023" name="Mol. Phylogenet. Evol.">
        <title>Genome-scale phylogeny and comparative genomics of the fungal order Sordariales.</title>
        <authorList>
            <person name="Hensen N."/>
            <person name="Bonometti L."/>
            <person name="Westerberg I."/>
            <person name="Brannstrom I.O."/>
            <person name="Guillou S."/>
            <person name="Cros-Aarteil S."/>
            <person name="Calhoun S."/>
            <person name="Haridas S."/>
            <person name="Kuo A."/>
            <person name="Mondo S."/>
            <person name="Pangilinan J."/>
            <person name="Riley R."/>
            <person name="LaButti K."/>
            <person name="Andreopoulos B."/>
            <person name="Lipzen A."/>
            <person name="Chen C."/>
            <person name="Yan M."/>
            <person name="Daum C."/>
            <person name="Ng V."/>
            <person name="Clum A."/>
            <person name="Steindorff A."/>
            <person name="Ohm R.A."/>
            <person name="Martin F."/>
            <person name="Silar P."/>
            <person name="Natvig D.O."/>
            <person name="Lalanne C."/>
            <person name="Gautier V."/>
            <person name="Ament-Velasquez S.L."/>
            <person name="Kruys A."/>
            <person name="Hutchinson M.I."/>
            <person name="Powell A.J."/>
            <person name="Barry K."/>
            <person name="Miller A.N."/>
            <person name="Grigoriev I.V."/>
            <person name="Debuchy R."/>
            <person name="Gladieux P."/>
            <person name="Hiltunen Thoren M."/>
            <person name="Johannesson H."/>
        </authorList>
    </citation>
    <scope>NUCLEOTIDE SEQUENCE</scope>
    <source>
        <strain evidence="3">CBS 757.83</strain>
    </source>
</reference>
<organism evidence="3 4">
    <name type="scientific">Parathielavia hyrcaniae</name>
    <dbReference type="NCBI Taxonomy" id="113614"/>
    <lineage>
        <taxon>Eukaryota</taxon>
        <taxon>Fungi</taxon>
        <taxon>Dikarya</taxon>
        <taxon>Ascomycota</taxon>
        <taxon>Pezizomycotina</taxon>
        <taxon>Sordariomycetes</taxon>
        <taxon>Sordariomycetidae</taxon>
        <taxon>Sordariales</taxon>
        <taxon>Chaetomiaceae</taxon>
        <taxon>Parathielavia</taxon>
    </lineage>
</organism>
<evidence type="ECO:0000313" key="3">
    <source>
        <dbReference type="EMBL" id="KAK4101166.1"/>
    </source>
</evidence>
<reference evidence="3" key="2">
    <citation type="submission" date="2023-05" db="EMBL/GenBank/DDBJ databases">
        <authorList>
            <consortium name="Lawrence Berkeley National Laboratory"/>
            <person name="Steindorff A."/>
            <person name="Hensen N."/>
            <person name="Bonometti L."/>
            <person name="Westerberg I."/>
            <person name="Brannstrom I.O."/>
            <person name="Guillou S."/>
            <person name="Cros-Aarteil S."/>
            <person name="Calhoun S."/>
            <person name="Haridas S."/>
            <person name="Kuo A."/>
            <person name="Mondo S."/>
            <person name="Pangilinan J."/>
            <person name="Riley R."/>
            <person name="Labutti K."/>
            <person name="Andreopoulos B."/>
            <person name="Lipzen A."/>
            <person name="Chen C."/>
            <person name="Yanf M."/>
            <person name="Daum C."/>
            <person name="Ng V."/>
            <person name="Clum A."/>
            <person name="Ohm R."/>
            <person name="Martin F."/>
            <person name="Silar P."/>
            <person name="Natvig D."/>
            <person name="Lalanne C."/>
            <person name="Gautier V."/>
            <person name="Ament-Velasquez S.L."/>
            <person name="Kruys A."/>
            <person name="Hutchinson M.I."/>
            <person name="Powell A.J."/>
            <person name="Barry K."/>
            <person name="Miller A.N."/>
            <person name="Grigoriev I.V."/>
            <person name="Debuchy R."/>
            <person name="Gladieux P."/>
            <person name="Thoren M.H."/>
            <person name="Johannesson H."/>
        </authorList>
    </citation>
    <scope>NUCLEOTIDE SEQUENCE</scope>
    <source>
        <strain evidence="3">CBS 757.83</strain>
    </source>
</reference>
<dbReference type="Pfam" id="PF07992">
    <property type="entry name" value="Pyr_redox_2"/>
    <property type="match status" value="1"/>
</dbReference>
<dbReference type="EMBL" id="MU863636">
    <property type="protein sequence ID" value="KAK4101166.1"/>
    <property type="molecule type" value="Genomic_DNA"/>
</dbReference>
<evidence type="ECO:0000256" key="1">
    <source>
        <dbReference type="ARBA" id="ARBA00023002"/>
    </source>
</evidence>
<evidence type="ECO:0000259" key="2">
    <source>
        <dbReference type="Pfam" id="PF07992"/>
    </source>
</evidence>
<dbReference type="GO" id="GO:0004497">
    <property type="term" value="F:monooxygenase activity"/>
    <property type="evidence" value="ECO:0007669"/>
    <property type="project" value="TreeGrafter"/>
</dbReference>
<dbReference type="AlphaFoldDB" id="A0AAN6Q1R5"/>
<keyword evidence="1" id="KW-0560">Oxidoreductase</keyword>
<dbReference type="InterPro" id="IPR036188">
    <property type="entry name" value="FAD/NAD-bd_sf"/>
</dbReference>
<dbReference type="PANTHER" id="PTHR43539">
    <property type="entry name" value="FLAVIN-BINDING MONOOXYGENASE-LIKE PROTEIN (AFU_ORTHOLOGUE AFUA_4G09220)"/>
    <property type="match status" value="1"/>
</dbReference>
<dbReference type="InterPro" id="IPR050982">
    <property type="entry name" value="Auxin_biosynth/cation_transpt"/>
</dbReference>
<comment type="caution">
    <text evidence="3">The sequence shown here is derived from an EMBL/GenBank/DDBJ whole genome shotgun (WGS) entry which is preliminary data.</text>
</comment>
<dbReference type="Gene3D" id="3.50.50.60">
    <property type="entry name" value="FAD/NAD(P)-binding domain"/>
    <property type="match status" value="1"/>
</dbReference>
<keyword evidence="4" id="KW-1185">Reference proteome</keyword>
<evidence type="ECO:0000313" key="4">
    <source>
        <dbReference type="Proteomes" id="UP001305647"/>
    </source>
</evidence>
<name>A0AAN6Q1R5_9PEZI</name>
<dbReference type="SUPFAM" id="SSF51905">
    <property type="entry name" value="FAD/NAD(P)-binding domain"/>
    <property type="match status" value="1"/>
</dbReference>
<feature type="domain" description="FAD/NAD(P)-binding" evidence="2">
    <location>
        <begin position="234"/>
        <end position="430"/>
    </location>
</feature>
<gene>
    <name evidence="3" type="ORF">N658DRAFT_566900</name>
</gene>
<dbReference type="PANTHER" id="PTHR43539:SF68">
    <property type="entry name" value="FLAVIN-BINDING MONOOXYGENASE-LIKE PROTEIN (AFU_ORTHOLOGUE AFUA_4G09220)"/>
    <property type="match status" value="1"/>
</dbReference>
<proteinExistence type="predicted"/>
<dbReference type="GO" id="GO:0050660">
    <property type="term" value="F:flavin adenine dinucleotide binding"/>
    <property type="evidence" value="ECO:0007669"/>
    <property type="project" value="TreeGrafter"/>
</dbReference>
<dbReference type="Proteomes" id="UP001305647">
    <property type="component" value="Unassembled WGS sequence"/>
</dbReference>
<accession>A0AAN6Q1R5</accession>
<dbReference type="InterPro" id="IPR023753">
    <property type="entry name" value="FAD/NAD-binding_dom"/>
</dbReference>